<proteinExistence type="inferred from homology"/>
<keyword evidence="4" id="KW-0496">Mitochondrion</keyword>
<sequence>MAARSTLERHPLVTLSRMLRAAISRAAVPAARRLAAPRAVASQARFISSSLPRFAPKYAKSHEYADVSGDIATVGISDHAQGALGDIVFIELPEVGAKMEVGESFSAVESVKAASDVYGPVSGEIIEVNDKLGDEPDMINKDAEAGGWIVKVKMSNPSEADGLMDAAAYAKHLEEADH</sequence>
<dbReference type="EMBL" id="HBFN01019791">
    <property type="protein sequence ID" value="CAD8797893.1"/>
    <property type="molecule type" value="Transcribed_RNA"/>
</dbReference>
<dbReference type="InterPro" id="IPR017453">
    <property type="entry name" value="GCV_H_sub"/>
</dbReference>
<dbReference type="GO" id="GO:0019464">
    <property type="term" value="P:glycine decarboxylation via glycine cleavage system"/>
    <property type="evidence" value="ECO:0007669"/>
    <property type="project" value="UniProtKB-UniRule"/>
</dbReference>
<dbReference type="InterPro" id="IPR002930">
    <property type="entry name" value="GCV_H"/>
</dbReference>
<comment type="subcellular location">
    <subcellularLocation>
        <location evidence="4">Mitochondrion</location>
    </subcellularLocation>
</comment>
<evidence type="ECO:0000259" key="5">
    <source>
        <dbReference type="PROSITE" id="PS50968"/>
    </source>
</evidence>
<evidence type="ECO:0000256" key="2">
    <source>
        <dbReference type="ARBA" id="ARBA00022823"/>
    </source>
</evidence>
<dbReference type="InterPro" id="IPR011053">
    <property type="entry name" value="Single_hybrid_motif"/>
</dbReference>
<dbReference type="SUPFAM" id="SSF51230">
    <property type="entry name" value="Single hybrid motif"/>
    <property type="match status" value="1"/>
</dbReference>
<dbReference type="GO" id="GO:0005960">
    <property type="term" value="C:glycine cleavage complex"/>
    <property type="evidence" value="ECO:0007669"/>
    <property type="project" value="UniProtKB-UniRule"/>
</dbReference>
<dbReference type="Gene3D" id="2.40.50.100">
    <property type="match status" value="1"/>
</dbReference>
<evidence type="ECO:0000313" key="6">
    <source>
        <dbReference type="EMBL" id="CAD8797893.1"/>
    </source>
</evidence>
<name>A0A7S0VX76_9CRYP</name>
<evidence type="ECO:0000256" key="3">
    <source>
        <dbReference type="PIRSR" id="PIRSR617453-50"/>
    </source>
</evidence>
<accession>A0A7S0VX76</accession>
<keyword evidence="2 3" id="KW-0450">Lipoyl</keyword>
<dbReference type="PANTHER" id="PTHR11715">
    <property type="entry name" value="GLYCINE CLEAVAGE SYSTEM H PROTEIN"/>
    <property type="match status" value="1"/>
</dbReference>
<dbReference type="NCBIfam" id="NF002270">
    <property type="entry name" value="PRK01202.1"/>
    <property type="match status" value="1"/>
</dbReference>
<dbReference type="GO" id="GO:0009249">
    <property type="term" value="P:protein lipoylation"/>
    <property type="evidence" value="ECO:0007669"/>
    <property type="project" value="TreeGrafter"/>
</dbReference>
<feature type="domain" description="Lipoyl-binding" evidence="5">
    <location>
        <begin position="71"/>
        <end position="153"/>
    </location>
</feature>
<dbReference type="InterPro" id="IPR000089">
    <property type="entry name" value="Biotin_lipoyl"/>
</dbReference>
<dbReference type="HAMAP" id="MF_00272">
    <property type="entry name" value="GcvH"/>
    <property type="match status" value="1"/>
</dbReference>
<gene>
    <name evidence="6" type="ORF">HTEP1355_LOCUS11534</name>
</gene>
<comment type="similarity">
    <text evidence="1 4">Belongs to the GcvH family.</text>
</comment>
<dbReference type="AlphaFoldDB" id="A0A7S0VX76"/>
<dbReference type="PANTHER" id="PTHR11715:SF3">
    <property type="entry name" value="GLYCINE CLEAVAGE SYSTEM H PROTEIN-RELATED"/>
    <property type="match status" value="1"/>
</dbReference>
<evidence type="ECO:0000256" key="4">
    <source>
        <dbReference type="RuleBase" id="RU364055"/>
    </source>
</evidence>
<dbReference type="PROSITE" id="PS50968">
    <property type="entry name" value="BIOTINYL_LIPOYL"/>
    <property type="match status" value="1"/>
</dbReference>
<comment type="function">
    <text evidence="4">The H protein shuttles the methylamine group of glycine from the P protein to the T protein.</text>
</comment>
<reference evidence="6" key="1">
    <citation type="submission" date="2021-01" db="EMBL/GenBank/DDBJ databases">
        <authorList>
            <person name="Corre E."/>
            <person name="Pelletier E."/>
            <person name="Niang G."/>
            <person name="Scheremetjew M."/>
            <person name="Finn R."/>
            <person name="Kale V."/>
            <person name="Holt S."/>
            <person name="Cochrane G."/>
            <person name="Meng A."/>
            <person name="Brown T."/>
            <person name="Cohen L."/>
        </authorList>
    </citation>
    <scope>NUCLEOTIDE SEQUENCE</scope>
    <source>
        <strain evidence="6">CCMP443</strain>
    </source>
</reference>
<dbReference type="GO" id="GO:0005739">
    <property type="term" value="C:mitochondrion"/>
    <property type="evidence" value="ECO:0007669"/>
    <property type="project" value="UniProtKB-SubCell"/>
</dbReference>
<comment type="subunit">
    <text evidence="4">The glycine cleavage system is composed of four proteins: P, T, L and H.</text>
</comment>
<protein>
    <recommendedName>
        <fullName evidence="4">Glycine cleavage system H protein</fullName>
    </recommendedName>
</protein>
<dbReference type="CDD" id="cd06848">
    <property type="entry name" value="GCS_H"/>
    <property type="match status" value="1"/>
</dbReference>
<comment type="cofactor">
    <cofactor evidence="4">
        <name>(R)-lipoate</name>
        <dbReference type="ChEBI" id="CHEBI:83088"/>
    </cofactor>
    <text evidence="4">Binds 1 lipoyl cofactor covalently.</text>
</comment>
<organism evidence="6">
    <name type="scientific">Hemiselmis tepida</name>
    <dbReference type="NCBI Taxonomy" id="464990"/>
    <lineage>
        <taxon>Eukaryota</taxon>
        <taxon>Cryptophyceae</taxon>
        <taxon>Cryptomonadales</taxon>
        <taxon>Hemiselmidaceae</taxon>
        <taxon>Hemiselmis</taxon>
    </lineage>
</organism>
<dbReference type="NCBIfam" id="TIGR00527">
    <property type="entry name" value="gcvH"/>
    <property type="match status" value="1"/>
</dbReference>
<dbReference type="InterPro" id="IPR033753">
    <property type="entry name" value="GCV_H/Fam206"/>
</dbReference>
<keyword evidence="4" id="KW-0809">Transit peptide</keyword>
<feature type="modified residue" description="N6-lipoyllysine" evidence="3">
    <location>
        <position position="112"/>
    </location>
</feature>
<dbReference type="Pfam" id="PF01597">
    <property type="entry name" value="GCV_H"/>
    <property type="match status" value="1"/>
</dbReference>
<evidence type="ECO:0000256" key="1">
    <source>
        <dbReference type="ARBA" id="ARBA00009249"/>
    </source>
</evidence>